<evidence type="ECO:0000313" key="5">
    <source>
        <dbReference type="Proteomes" id="UP001346877"/>
    </source>
</evidence>
<accession>A0ABZ1PM85</accession>
<evidence type="ECO:0000259" key="3">
    <source>
        <dbReference type="Pfam" id="PF02371"/>
    </source>
</evidence>
<dbReference type="PANTHER" id="PTHR33055:SF16">
    <property type="entry name" value="TRANSPOSASE FOR INSERTION SEQUENCE ELEMENT IS1547"/>
    <property type="match status" value="1"/>
</dbReference>
<dbReference type="InterPro" id="IPR047650">
    <property type="entry name" value="Transpos_IS110"/>
</dbReference>
<dbReference type="Pfam" id="PF02371">
    <property type="entry name" value="Transposase_20"/>
    <property type="match status" value="1"/>
</dbReference>
<evidence type="ECO:0000259" key="2">
    <source>
        <dbReference type="Pfam" id="PF01548"/>
    </source>
</evidence>
<feature type="domain" description="Transposase IS110-like N-terminal" evidence="2">
    <location>
        <begin position="28"/>
        <end position="172"/>
    </location>
</feature>
<dbReference type="RefSeq" id="WP_328374948.1">
    <property type="nucleotide sequence ID" value="NZ_CP107941.1"/>
</dbReference>
<feature type="domain" description="Transposase IS116/IS110/IS902 C-terminal" evidence="3">
    <location>
        <begin position="249"/>
        <end position="330"/>
    </location>
</feature>
<proteinExistence type="predicted"/>
<dbReference type="PANTHER" id="PTHR33055">
    <property type="entry name" value="TRANSPOSASE FOR INSERTION SEQUENCE ELEMENT IS1111A"/>
    <property type="match status" value="1"/>
</dbReference>
<gene>
    <name evidence="4" type="ORF">OG375_11560</name>
</gene>
<name>A0ABZ1PM85_9ACTN</name>
<evidence type="ECO:0000313" key="4">
    <source>
        <dbReference type="EMBL" id="WUI84911.1"/>
    </source>
</evidence>
<keyword evidence="5" id="KW-1185">Reference proteome</keyword>
<dbReference type="Proteomes" id="UP001346877">
    <property type="component" value="Chromosome"/>
</dbReference>
<evidence type="ECO:0000256" key="1">
    <source>
        <dbReference type="SAM" id="MobiDB-lite"/>
    </source>
</evidence>
<protein>
    <submittedName>
        <fullName evidence="4">IS110 family transposase</fullName>
    </submittedName>
</protein>
<reference evidence="4 5" key="1">
    <citation type="submission" date="2022-10" db="EMBL/GenBank/DDBJ databases">
        <title>The complete genomes of actinobacterial strains from the NBC collection.</title>
        <authorList>
            <person name="Joergensen T.S."/>
            <person name="Alvarez Arevalo M."/>
            <person name="Sterndorff E.B."/>
            <person name="Faurdal D."/>
            <person name="Vuksanovic O."/>
            <person name="Mourched A.-S."/>
            <person name="Charusanti P."/>
            <person name="Shaw S."/>
            <person name="Blin K."/>
            <person name="Weber T."/>
        </authorList>
    </citation>
    <scope>NUCLEOTIDE SEQUENCE [LARGE SCALE GENOMIC DNA]</scope>
    <source>
        <strain evidence="4 5">NBC_00396</strain>
    </source>
</reference>
<dbReference type="Pfam" id="PF01548">
    <property type="entry name" value="DEDD_Tnp_IS110"/>
    <property type="match status" value="1"/>
</dbReference>
<dbReference type="NCBIfam" id="NF033542">
    <property type="entry name" value="transpos_IS110"/>
    <property type="match status" value="1"/>
</dbReference>
<dbReference type="InterPro" id="IPR002525">
    <property type="entry name" value="Transp_IS110-like_N"/>
</dbReference>
<dbReference type="EMBL" id="CP107941">
    <property type="protein sequence ID" value="WUI84911.1"/>
    <property type="molecule type" value="Genomic_DNA"/>
</dbReference>
<sequence length="368" mass="39304">MTCPRVLDSTEKGGPHQHAAKKRSLIGGVDTHRDTHHAAIIDSTGGLLSDAEFPATAAGYADLLAWMRSFGRVTAVGVEGTGSYGAGLARYLTNKNIAVVEVDRPDRRARRNHGKSDPIDAIAAARATLAGTAMGTPKTRTGPVEAIRALRVARRGAVKARTAALNQMRGLVAAAPEPLRAHLSRVSAAVLVSRCAALTCDPARLHEPAHATAAALIGIARRVTALTEEITALDRQLTPIVAKAAPRTMALFGVGPDVAAQLLTTAGDNPDRLHSEATLAHLCGAAPIPASSGRLRRHRLHRGGDRGANHALHTIALCRMRYDQRTRAYVHRRISEGLSKQEILRCLKRYIVRDVYTALRADFAVLTP</sequence>
<organism evidence="4 5">
    <name type="scientific">Micromonospora zamorensis</name>
    <dbReference type="NCBI Taxonomy" id="709883"/>
    <lineage>
        <taxon>Bacteria</taxon>
        <taxon>Bacillati</taxon>
        <taxon>Actinomycetota</taxon>
        <taxon>Actinomycetes</taxon>
        <taxon>Micromonosporales</taxon>
        <taxon>Micromonosporaceae</taxon>
        <taxon>Micromonospora</taxon>
    </lineage>
</organism>
<dbReference type="InterPro" id="IPR003346">
    <property type="entry name" value="Transposase_20"/>
</dbReference>
<feature type="region of interest" description="Disordered" evidence="1">
    <location>
        <begin position="1"/>
        <end position="24"/>
    </location>
</feature>